<dbReference type="InterPro" id="IPR004843">
    <property type="entry name" value="Calcineurin-like_PHP"/>
</dbReference>
<dbReference type="RefSeq" id="WP_088752101.1">
    <property type="nucleotide sequence ID" value="NZ_NJGU01000010.1"/>
</dbReference>
<dbReference type="AlphaFoldDB" id="A0A246WMV2"/>
<dbReference type="GO" id="GO:0016787">
    <property type="term" value="F:hydrolase activity"/>
    <property type="evidence" value="ECO:0007669"/>
    <property type="project" value="InterPro"/>
</dbReference>
<protein>
    <submittedName>
        <fullName evidence="2">Metallophosphoesterase</fullName>
    </submittedName>
</protein>
<evidence type="ECO:0000313" key="3">
    <source>
        <dbReference type="Proteomes" id="UP000197596"/>
    </source>
</evidence>
<proteinExistence type="predicted"/>
<reference evidence="2 3" key="1">
    <citation type="submission" date="2017-06" db="EMBL/GenBank/DDBJ databases">
        <title>Herbaspirillum phytohormonus sp. nov., isolated from the root nodule of Robinia pseudoacacia in lead-zinc mine.</title>
        <authorList>
            <person name="Fan M."/>
            <person name="Lin Y."/>
        </authorList>
    </citation>
    <scope>NUCLEOTIDE SEQUENCE [LARGE SCALE GENOMIC DNA]</scope>
    <source>
        <strain evidence="2 3">HZ10</strain>
    </source>
</reference>
<evidence type="ECO:0000259" key="1">
    <source>
        <dbReference type="Pfam" id="PF00149"/>
    </source>
</evidence>
<dbReference type="InterPro" id="IPR029052">
    <property type="entry name" value="Metallo-depent_PP-like"/>
</dbReference>
<dbReference type="PANTHER" id="PTHR37844:SF2">
    <property type="entry name" value="SER_THR PROTEIN PHOSPHATASE SUPERFAMILY (AFU_ORTHOLOGUE AFUA_1G14840)"/>
    <property type="match status" value="1"/>
</dbReference>
<dbReference type="Pfam" id="PF00149">
    <property type="entry name" value="Metallophos"/>
    <property type="match status" value="1"/>
</dbReference>
<dbReference type="Gene3D" id="3.60.21.10">
    <property type="match status" value="1"/>
</dbReference>
<comment type="caution">
    <text evidence="2">The sequence shown here is derived from an EMBL/GenBank/DDBJ whole genome shotgun (WGS) entry which is preliminary data.</text>
</comment>
<dbReference type="EMBL" id="NJGU01000010">
    <property type="protein sequence ID" value="OWY27588.1"/>
    <property type="molecule type" value="Genomic_DNA"/>
</dbReference>
<gene>
    <name evidence="2" type="ORF">CEJ42_18685</name>
</gene>
<dbReference type="PANTHER" id="PTHR37844">
    <property type="entry name" value="SER/THR PROTEIN PHOSPHATASE SUPERFAMILY (AFU_ORTHOLOGUE AFUA_1G14840)"/>
    <property type="match status" value="1"/>
</dbReference>
<sequence length="260" mass="28992">MRLLILSDLHLEVWRENAPAINLDRSRPDAVILAGDIDKTERALAWAERTFAGLPVIYVSGNHEGYGQSWEGALRTLARQGEASSNVRFLDRGETVIGGVRFLGATLWTDYELFGKDRKDSAMSAAEPVMLDYRRIEVERDGEARMMTPADTVALHRADLAWLSERLETPFDGPTVVVTHMSPSLRSVAPRYADDLVSAAFSSNLDALAERADLWVHGHTHDSFDYKIGKCRVVCNPCGYVRRDGGTENLQYDPDLVVEV</sequence>
<evidence type="ECO:0000313" key="2">
    <source>
        <dbReference type="EMBL" id="OWY27588.1"/>
    </source>
</evidence>
<feature type="domain" description="Calcineurin-like phosphoesterase" evidence="1">
    <location>
        <begin position="1"/>
        <end position="222"/>
    </location>
</feature>
<dbReference type="Proteomes" id="UP000197596">
    <property type="component" value="Unassembled WGS sequence"/>
</dbReference>
<accession>A0A246WMV2</accession>
<name>A0A246WMV2_9BURK</name>
<dbReference type="SUPFAM" id="SSF56300">
    <property type="entry name" value="Metallo-dependent phosphatases"/>
    <property type="match status" value="1"/>
</dbReference>
<organism evidence="2 3">
    <name type="scientific">Herbaspirillum robiniae</name>
    <dbReference type="NCBI Taxonomy" id="2014887"/>
    <lineage>
        <taxon>Bacteria</taxon>
        <taxon>Pseudomonadati</taxon>
        <taxon>Pseudomonadota</taxon>
        <taxon>Betaproteobacteria</taxon>
        <taxon>Burkholderiales</taxon>
        <taxon>Oxalobacteraceae</taxon>
        <taxon>Herbaspirillum</taxon>
    </lineage>
</organism>